<keyword evidence="2" id="KW-0732">Signal</keyword>
<dbReference type="AlphaFoldDB" id="A0AAU7QDU5"/>
<sequence>MQIRKTVVVAASVMAIAAALAGCNRDDSSQTAGAPAKKTPRRNAAQSY</sequence>
<organism evidence="3">
    <name type="scientific">Acerihabitans sp. KWT182</name>
    <dbReference type="NCBI Taxonomy" id="3157919"/>
    <lineage>
        <taxon>Bacteria</taxon>
        <taxon>Pseudomonadati</taxon>
        <taxon>Pseudomonadota</taxon>
        <taxon>Gammaproteobacteria</taxon>
        <taxon>Enterobacterales</taxon>
        <taxon>Pectobacteriaceae</taxon>
        <taxon>Acerihabitans</taxon>
    </lineage>
</organism>
<evidence type="ECO:0000313" key="3">
    <source>
        <dbReference type="EMBL" id="XBS71258.1"/>
    </source>
</evidence>
<reference evidence="3" key="1">
    <citation type="submission" date="2024-06" db="EMBL/GenBank/DDBJ databases">
        <authorList>
            <person name="Coelho C."/>
            <person name="Bento M."/>
            <person name="Garcia E."/>
            <person name="Camelo A."/>
            <person name="Brandao I."/>
            <person name="Espirito Santo C."/>
            <person name="Trovao J."/>
            <person name="Verissimo A."/>
            <person name="Costa J."/>
            <person name="Tiago I."/>
        </authorList>
    </citation>
    <scope>NUCLEOTIDE SEQUENCE</scope>
    <source>
        <strain evidence="3">KWT182</strain>
    </source>
</reference>
<name>A0AAU7QDU5_9GAMM</name>
<evidence type="ECO:0000256" key="2">
    <source>
        <dbReference type="SAM" id="SignalP"/>
    </source>
</evidence>
<evidence type="ECO:0000256" key="1">
    <source>
        <dbReference type="SAM" id="MobiDB-lite"/>
    </source>
</evidence>
<feature type="region of interest" description="Disordered" evidence="1">
    <location>
        <begin position="24"/>
        <end position="48"/>
    </location>
</feature>
<accession>A0AAU7QDU5</accession>
<feature type="chain" id="PRO_5043885183" evidence="2">
    <location>
        <begin position="22"/>
        <end position="48"/>
    </location>
</feature>
<feature type="signal peptide" evidence="2">
    <location>
        <begin position="1"/>
        <end position="21"/>
    </location>
</feature>
<gene>
    <name evidence="3" type="ORF">ABK905_10100</name>
</gene>
<dbReference type="PROSITE" id="PS51257">
    <property type="entry name" value="PROKAR_LIPOPROTEIN"/>
    <property type="match status" value="1"/>
</dbReference>
<proteinExistence type="predicted"/>
<dbReference type="EMBL" id="CP157947">
    <property type="protein sequence ID" value="XBS71258.1"/>
    <property type="molecule type" value="Genomic_DNA"/>
</dbReference>
<protein>
    <submittedName>
        <fullName evidence="3">Uncharacterized protein</fullName>
    </submittedName>
</protein>